<dbReference type="InterPro" id="IPR013655">
    <property type="entry name" value="PAS_fold_3"/>
</dbReference>
<dbReference type="InterPro" id="IPR011006">
    <property type="entry name" value="CheY-like_superfamily"/>
</dbReference>
<feature type="region of interest" description="Disordered" evidence="4">
    <location>
        <begin position="206"/>
        <end position="280"/>
    </location>
</feature>
<feature type="region of interest" description="Disordered" evidence="4">
    <location>
        <begin position="83"/>
        <end position="127"/>
    </location>
</feature>
<protein>
    <submittedName>
        <fullName evidence="7">SpoIIE family protein phosphatase</fullName>
    </submittedName>
</protein>
<evidence type="ECO:0000313" key="8">
    <source>
        <dbReference type="Proteomes" id="UP001596067"/>
    </source>
</evidence>
<evidence type="ECO:0000256" key="1">
    <source>
        <dbReference type="ARBA" id="ARBA00022801"/>
    </source>
</evidence>
<evidence type="ECO:0000256" key="2">
    <source>
        <dbReference type="ARBA" id="ARBA00023015"/>
    </source>
</evidence>
<comment type="caution">
    <text evidence="7">The sequence shown here is derived from an EMBL/GenBank/DDBJ whole genome shotgun (WGS) entry which is preliminary data.</text>
</comment>
<dbReference type="Pfam" id="PF08447">
    <property type="entry name" value="PAS_3"/>
    <property type="match status" value="1"/>
</dbReference>
<dbReference type="Gene3D" id="3.30.450.20">
    <property type="entry name" value="PAS domain"/>
    <property type="match status" value="2"/>
</dbReference>
<dbReference type="SUPFAM" id="SSF55781">
    <property type="entry name" value="GAF domain-like"/>
    <property type="match status" value="1"/>
</dbReference>
<dbReference type="InterPro" id="IPR036388">
    <property type="entry name" value="WH-like_DNA-bd_sf"/>
</dbReference>
<evidence type="ECO:0000313" key="7">
    <source>
        <dbReference type="EMBL" id="MFC5885227.1"/>
    </source>
</evidence>
<sequence>MAGRQADEPATAVVARELAETVRRLQQDLDRLRAEEPGRSAVDLATGILAERLRCSPDEAAVHLARLAREAGVRPADLAADIAGRPGATVGGHAAAAGRRSDDEAPAASGTPPGDRLAGPASLPPAPALAAVPDLQQAAEAVLDQTARPLGSSAVAIWQQLPGGVLVLAAHAGIGAAEAENWSRVPPGVDTPAGRVVRSGRALWPEPAGGAAGAGAVDAAGRPEGPGAAEEPGALNGPGAVASQARAGEAERAAGAEWGSGARERAEDPGAPAPRGPGDRAVLPLIDGGRCRGALELRWPGPAPALTQSLRRQLHALAELCAGLLGESAPAGPAGPEATADRAGQLLDGLLTPGLLLAPVLRDGELVDFRIDQVNANFRDPLGRPRTALEGTTLLESYPTASATGLFDRLQHAHRTGEPQPAELLHLVFQSGSTPLPATVRIAVAPWGRRLLASWQVESDRSGEGDQAALLRQAQRIARVCGFEEHAATGRILWNEGLREIYGLPAEADPVPLARLADHVHPDDAPAVRRLLDSVQRRHRTSAAVFRLVHPDGTQRYTRVVAEPVLDEARRVTGVRGAYQDVSSQRWTEVALGATRERLADSEQETAESEQLALRLQQAILPAEPPPLGATGLSAAVRYRPAAKRDRVGGDWYDVMPLPGGRVLLAVGDVAGHGVGAATGMVALRHALRGLAVTGVGPGRLLEWVNTLAFLDPAQVTATAACVLIDPAAGEIRWARAGHLPPIRLGADGAHVLPQPLGVLLGALEDAEYEESTARLASGEVLLLYTDGLVERRDLSVEESVDQLLRAAGAPGADLERYLDLLLEVSPSDTDDDTCLIAVRVE</sequence>
<organism evidence="7 8">
    <name type="scientific">Kitasatospora aburaviensis</name>
    <dbReference type="NCBI Taxonomy" id="67265"/>
    <lineage>
        <taxon>Bacteria</taxon>
        <taxon>Bacillati</taxon>
        <taxon>Actinomycetota</taxon>
        <taxon>Actinomycetes</taxon>
        <taxon>Kitasatosporales</taxon>
        <taxon>Streptomycetaceae</taxon>
        <taxon>Kitasatospora</taxon>
    </lineage>
</organism>
<dbReference type="PANTHER" id="PTHR43156:SF2">
    <property type="entry name" value="STAGE II SPORULATION PROTEIN E"/>
    <property type="match status" value="1"/>
</dbReference>
<dbReference type="InterPro" id="IPR052016">
    <property type="entry name" value="Bact_Sigma-Reg"/>
</dbReference>
<name>A0ABW1ET29_9ACTN</name>
<feature type="domain" description="PAC" evidence="5">
    <location>
        <begin position="542"/>
        <end position="594"/>
    </location>
</feature>
<dbReference type="SUPFAM" id="SSF52172">
    <property type="entry name" value="CheY-like"/>
    <property type="match status" value="1"/>
</dbReference>
<dbReference type="Pfam" id="PF07228">
    <property type="entry name" value="SpoIIE"/>
    <property type="match status" value="1"/>
</dbReference>
<dbReference type="Gene3D" id="3.30.450.40">
    <property type="match status" value="1"/>
</dbReference>
<dbReference type="Gene3D" id="3.60.40.10">
    <property type="entry name" value="PPM-type phosphatase domain"/>
    <property type="match status" value="1"/>
</dbReference>
<dbReference type="EMBL" id="JBHSOD010000008">
    <property type="protein sequence ID" value="MFC5885227.1"/>
    <property type="molecule type" value="Genomic_DNA"/>
</dbReference>
<gene>
    <name evidence="7" type="ORF">ACFP0N_09610</name>
</gene>
<dbReference type="InterPro" id="IPR005561">
    <property type="entry name" value="ANTAR"/>
</dbReference>
<feature type="compositionally biased region" description="Low complexity" evidence="4">
    <location>
        <begin position="87"/>
        <end position="98"/>
    </location>
</feature>
<dbReference type="SMART" id="SM00331">
    <property type="entry name" value="PP2C_SIG"/>
    <property type="match status" value="1"/>
</dbReference>
<feature type="domain" description="ANTAR" evidence="6">
    <location>
        <begin position="22"/>
        <end position="83"/>
    </location>
</feature>
<dbReference type="SMART" id="SM01012">
    <property type="entry name" value="ANTAR"/>
    <property type="match status" value="1"/>
</dbReference>
<dbReference type="InterPro" id="IPR001932">
    <property type="entry name" value="PPM-type_phosphatase-like_dom"/>
</dbReference>
<dbReference type="SUPFAM" id="SSF81606">
    <property type="entry name" value="PP2C-like"/>
    <property type="match status" value="1"/>
</dbReference>
<keyword evidence="8" id="KW-1185">Reference proteome</keyword>
<dbReference type="InterPro" id="IPR029016">
    <property type="entry name" value="GAF-like_dom_sf"/>
</dbReference>
<keyword evidence="2" id="KW-0805">Transcription regulation</keyword>
<dbReference type="PROSITE" id="PS50113">
    <property type="entry name" value="PAC"/>
    <property type="match status" value="1"/>
</dbReference>
<reference evidence="8" key="1">
    <citation type="journal article" date="2019" name="Int. J. Syst. Evol. Microbiol.">
        <title>The Global Catalogue of Microorganisms (GCM) 10K type strain sequencing project: providing services to taxonomists for standard genome sequencing and annotation.</title>
        <authorList>
            <consortium name="The Broad Institute Genomics Platform"/>
            <consortium name="The Broad Institute Genome Sequencing Center for Infectious Disease"/>
            <person name="Wu L."/>
            <person name="Ma J."/>
        </authorList>
    </citation>
    <scope>NUCLEOTIDE SEQUENCE [LARGE SCALE GENOMIC DNA]</scope>
    <source>
        <strain evidence="8">CGMCC 4.1469</strain>
    </source>
</reference>
<accession>A0ABW1ET29</accession>
<dbReference type="PANTHER" id="PTHR43156">
    <property type="entry name" value="STAGE II SPORULATION PROTEIN E-RELATED"/>
    <property type="match status" value="1"/>
</dbReference>
<dbReference type="PROSITE" id="PS50921">
    <property type="entry name" value="ANTAR"/>
    <property type="match status" value="1"/>
</dbReference>
<dbReference type="CDD" id="cd00130">
    <property type="entry name" value="PAS"/>
    <property type="match status" value="1"/>
</dbReference>
<dbReference type="InterPro" id="IPR036457">
    <property type="entry name" value="PPM-type-like_dom_sf"/>
</dbReference>
<proteinExistence type="predicted"/>
<evidence type="ECO:0000259" key="5">
    <source>
        <dbReference type="PROSITE" id="PS50113"/>
    </source>
</evidence>
<evidence type="ECO:0000259" key="6">
    <source>
        <dbReference type="PROSITE" id="PS50921"/>
    </source>
</evidence>
<dbReference type="Gene3D" id="1.10.10.10">
    <property type="entry name" value="Winged helix-like DNA-binding domain superfamily/Winged helix DNA-binding domain"/>
    <property type="match status" value="1"/>
</dbReference>
<dbReference type="Pfam" id="PF03861">
    <property type="entry name" value="ANTAR"/>
    <property type="match status" value="1"/>
</dbReference>
<feature type="compositionally biased region" description="Low complexity" evidence="4">
    <location>
        <begin position="214"/>
        <end position="240"/>
    </location>
</feature>
<dbReference type="InterPro" id="IPR035965">
    <property type="entry name" value="PAS-like_dom_sf"/>
</dbReference>
<keyword evidence="1" id="KW-0378">Hydrolase</keyword>
<dbReference type="InterPro" id="IPR000700">
    <property type="entry name" value="PAS-assoc_C"/>
</dbReference>
<evidence type="ECO:0000256" key="4">
    <source>
        <dbReference type="SAM" id="MobiDB-lite"/>
    </source>
</evidence>
<dbReference type="Gene3D" id="2.10.70.100">
    <property type="match status" value="1"/>
</dbReference>
<dbReference type="InterPro" id="IPR000014">
    <property type="entry name" value="PAS"/>
</dbReference>
<dbReference type="SUPFAM" id="SSF55785">
    <property type="entry name" value="PYP-like sensor domain (PAS domain)"/>
    <property type="match status" value="1"/>
</dbReference>
<evidence type="ECO:0000256" key="3">
    <source>
        <dbReference type="ARBA" id="ARBA00023163"/>
    </source>
</evidence>
<dbReference type="RefSeq" id="WP_313762010.1">
    <property type="nucleotide sequence ID" value="NZ_JBHSOD010000008.1"/>
</dbReference>
<dbReference type="Proteomes" id="UP001596067">
    <property type="component" value="Unassembled WGS sequence"/>
</dbReference>
<keyword evidence="3" id="KW-0804">Transcription</keyword>